<accession>A0ACC0LCD6</accession>
<evidence type="ECO:0000313" key="1">
    <source>
        <dbReference type="EMBL" id="KAI8526390.1"/>
    </source>
</evidence>
<dbReference type="Proteomes" id="UP001062846">
    <property type="component" value="Chromosome 13"/>
</dbReference>
<sequence length="111" mass="13145">MVSVLVKKFPTPASQQPLCLSFFWDDIYKPRKYMTLNEIKEIAFYNYSHPLFFDKIKVVHFVYKVYEIRNRDTATFDHFIALDGYYPKVSMTSWTQVSIPILKHNPSSPQS</sequence>
<proteinExistence type="predicted"/>
<comment type="caution">
    <text evidence="1">The sequence shown here is derived from an EMBL/GenBank/DDBJ whole genome shotgun (WGS) entry which is preliminary data.</text>
</comment>
<reference evidence="1" key="1">
    <citation type="submission" date="2022-02" db="EMBL/GenBank/DDBJ databases">
        <title>Plant Genome Project.</title>
        <authorList>
            <person name="Zhang R.-G."/>
        </authorList>
    </citation>
    <scope>NUCLEOTIDE SEQUENCE</scope>
    <source>
        <strain evidence="1">AT1</strain>
    </source>
</reference>
<protein>
    <submittedName>
        <fullName evidence="1">Uncharacterized protein</fullName>
    </submittedName>
</protein>
<gene>
    <name evidence="1" type="ORF">RHMOL_Rhmol13G0303700</name>
</gene>
<name>A0ACC0LCD6_RHOML</name>
<evidence type="ECO:0000313" key="2">
    <source>
        <dbReference type="Proteomes" id="UP001062846"/>
    </source>
</evidence>
<dbReference type="EMBL" id="CM046400">
    <property type="protein sequence ID" value="KAI8526390.1"/>
    <property type="molecule type" value="Genomic_DNA"/>
</dbReference>
<keyword evidence="2" id="KW-1185">Reference proteome</keyword>
<organism evidence="1 2">
    <name type="scientific">Rhododendron molle</name>
    <name type="common">Chinese azalea</name>
    <name type="synonym">Azalea mollis</name>
    <dbReference type="NCBI Taxonomy" id="49168"/>
    <lineage>
        <taxon>Eukaryota</taxon>
        <taxon>Viridiplantae</taxon>
        <taxon>Streptophyta</taxon>
        <taxon>Embryophyta</taxon>
        <taxon>Tracheophyta</taxon>
        <taxon>Spermatophyta</taxon>
        <taxon>Magnoliopsida</taxon>
        <taxon>eudicotyledons</taxon>
        <taxon>Gunneridae</taxon>
        <taxon>Pentapetalae</taxon>
        <taxon>asterids</taxon>
        <taxon>Ericales</taxon>
        <taxon>Ericaceae</taxon>
        <taxon>Ericoideae</taxon>
        <taxon>Rhodoreae</taxon>
        <taxon>Rhododendron</taxon>
    </lineage>
</organism>